<dbReference type="GO" id="GO:0008017">
    <property type="term" value="F:microtubule binding"/>
    <property type="evidence" value="ECO:0007669"/>
    <property type="project" value="TreeGrafter"/>
</dbReference>
<dbReference type="OrthoDB" id="5061070at2759"/>
<organism evidence="2 3">
    <name type="scientific">Tetrabaena socialis</name>
    <dbReference type="NCBI Taxonomy" id="47790"/>
    <lineage>
        <taxon>Eukaryota</taxon>
        <taxon>Viridiplantae</taxon>
        <taxon>Chlorophyta</taxon>
        <taxon>core chlorophytes</taxon>
        <taxon>Chlorophyceae</taxon>
        <taxon>CS clade</taxon>
        <taxon>Chlamydomonadales</taxon>
        <taxon>Tetrabaenaceae</taxon>
        <taxon>Tetrabaena</taxon>
    </lineage>
</organism>
<evidence type="ECO:0000313" key="2">
    <source>
        <dbReference type="EMBL" id="PNH01310.1"/>
    </source>
</evidence>
<gene>
    <name evidence="2" type="ORF">TSOC_012816</name>
</gene>
<evidence type="ECO:0000259" key="1">
    <source>
        <dbReference type="PROSITE" id="PS51718"/>
    </source>
</evidence>
<dbReference type="Pfam" id="PF00350">
    <property type="entry name" value="Dynamin_N"/>
    <property type="match status" value="1"/>
</dbReference>
<dbReference type="Proteomes" id="UP000236333">
    <property type="component" value="Unassembled WGS sequence"/>
</dbReference>
<feature type="domain" description="Dynamin-type G" evidence="1">
    <location>
        <begin position="50"/>
        <end position="124"/>
    </location>
</feature>
<protein>
    <submittedName>
        <fullName evidence="2">Dynamin-related protein 1C</fullName>
    </submittedName>
</protein>
<sequence length="124" mass="13511">MERVIGLVNKLQQICTSLGDNALSPQSILWSKLPTIVVVGWAAEPALRTALIHPRTDQQNTQSSGKSSVLEAVVGRDFLPRGTGIVTRRPLVLQLVKTDDPNAPDYGEFAHAPGRKITNFARRA</sequence>
<dbReference type="PROSITE" id="PS51718">
    <property type="entry name" value="G_DYNAMIN_2"/>
    <property type="match status" value="1"/>
</dbReference>
<dbReference type="PRINTS" id="PR00195">
    <property type="entry name" value="DYNAMIN"/>
</dbReference>
<dbReference type="InterPro" id="IPR045063">
    <property type="entry name" value="Dynamin_N"/>
</dbReference>
<dbReference type="PANTHER" id="PTHR11566:SF223">
    <property type="entry name" value="PROTEIN 1C, PUTATIVE, EXPRESSED-RELATED"/>
    <property type="match status" value="1"/>
</dbReference>
<dbReference type="InterPro" id="IPR019762">
    <property type="entry name" value="Dynamin_GTPase_CS"/>
</dbReference>
<dbReference type="GO" id="GO:0016020">
    <property type="term" value="C:membrane"/>
    <property type="evidence" value="ECO:0007669"/>
    <property type="project" value="TreeGrafter"/>
</dbReference>
<dbReference type="Gene3D" id="3.40.50.300">
    <property type="entry name" value="P-loop containing nucleotide triphosphate hydrolases"/>
    <property type="match status" value="1"/>
</dbReference>
<dbReference type="GO" id="GO:0005525">
    <property type="term" value="F:GTP binding"/>
    <property type="evidence" value="ECO:0007669"/>
    <property type="project" value="InterPro"/>
</dbReference>
<name>A0A2J7ZM37_9CHLO</name>
<dbReference type="InterPro" id="IPR027417">
    <property type="entry name" value="P-loop_NTPase"/>
</dbReference>
<dbReference type="EMBL" id="PGGS01000943">
    <property type="protein sequence ID" value="PNH01310.1"/>
    <property type="molecule type" value="Genomic_DNA"/>
</dbReference>
<dbReference type="PROSITE" id="PS00410">
    <property type="entry name" value="G_DYNAMIN_1"/>
    <property type="match status" value="1"/>
</dbReference>
<evidence type="ECO:0000313" key="3">
    <source>
        <dbReference type="Proteomes" id="UP000236333"/>
    </source>
</evidence>
<accession>A0A2J7ZM37</accession>
<reference evidence="2 3" key="1">
    <citation type="journal article" date="2017" name="Mol. Biol. Evol.">
        <title>The 4-celled Tetrabaena socialis nuclear genome reveals the essential components for genetic control of cell number at the origin of multicellularity in the volvocine lineage.</title>
        <authorList>
            <person name="Featherston J."/>
            <person name="Arakaki Y."/>
            <person name="Hanschen E.R."/>
            <person name="Ferris P.J."/>
            <person name="Michod R.E."/>
            <person name="Olson B.J.S.C."/>
            <person name="Nozaki H."/>
            <person name="Durand P.M."/>
        </authorList>
    </citation>
    <scope>NUCLEOTIDE SEQUENCE [LARGE SCALE GENOMIC DNA]</scope>
    <source>
        <strain evidence="2 3">NIES-571</strain>
    </source>
</reference>
<dbReference type="GO" id="GO:0005737">
    <property type="term" value="C:cytoplasm"/>
    <property type="evidence" value="ECO:0007669"/>
    <property type="project" value="TreeGrafter"/>
</dbReference>
<dbReference type="InterPro" id="IPR022812">
    <property type="entry name" value="Dynamin"/>
</dbReference>
<dbReference type="GO" id="GO:0005874">
    <property type="term" value="C:microtubule"/>
    <property type="evidence" value="ECO:0007669"/>
    <property type="project" value="TreeGrafter"/>
</dbReference>
<dbReference type="PANTHER" id="PTHR11566">
    <property type="entry name" value="DYNAMIN"/>
    <property type="match status" value="1"/>
</dbReference>
<comment type="caution">
    <text evidence="2">The sequence shown here is derived from an EMBL/GenBank/DDBJ whole genome shotgun (WGS) entry which is preliminary data.</text>
</comment>
<dbReference type="GO" id="GO:0003924">
    <property type="term" value="F:GTPase activity"/>
    <property type="evidence" value="ECO:0007669"/>
    <property type="project" value="TreeGrafter"/>
</dbReference>
<dbReference type="SUPFAM" id="SSF52540">
    <property type="entry name" value="P-loop containing nucleoside triphosphate hydrolases"/>
    <property type="match status" value="1"/>
</dbReference>
<dbReference type="AlphaFoldDB" id="A0A2J7ZM37"/>
<keyword evidence="3" id="KW-1185">Reference proteome</keyword>
<proteinExistence type="predicted"/>
<dbReference type="InterPro" id="IPR030381">
    <property type="entry name" value="G_DYNAMIN_dom"/>
</dbReference>